<feature type="compositionally biased region" description="Basic and acidic residues" evidence="1">
    <location>
        <begin position="573"/>
        <end position="590"/>
    </location>
</feature>
<dbReference type="EMBL" id="BKCJ010005493">
    <property type="protein sequence ID" value="GEU67054.1"/>
    <property type="molecule type" value="Genomic_DNA"/>
</dbReference>
<keyword evidence="3" id="KW-0548">Nucleotidyltransferase</keyword>
<feature type="region of interest" description="Disordered" evidence="1">
    <location>
        <begin position="703"/>
        <end position="735"/>
    </location>
</feature>
<dbReference type="InterPro" id="IPR025724">
    <property type="entry name" value="GAG-pre-integrase_dom"/>
</dbReference>
<feature type="compositionally biased region" description="Basic residues" evidence="1">
    <location>
        <begin position="421"/>
        <end position="437"/>
    </location>
</feature>
<feature type="region of interest" description="Disordered" evidence="1">
    <location>
        <begin position="397"/>
        <end position="440"/>
    </location>
</feature>
<dbReference type="GO" id="GO:0003964">
    <property type="term" value="F:RNA-directed DNA polymerase activity"/>
    <property type="evidence" value="ECO:0007669"/>
    <property type="project" value="UniProtKB-KW"/>
</dbReference>
<name>A0A6L2M3B1_TANCI</name>
<dbReference type="PANTHER" id="PTHR33064">
    <property type="entry name" value="POL PROTEIN"/>
    <property type="match status" value="1"/>
</dbReference>
<sequence length="1041" mass="117999">MVWRNNPDLDTMSMDDLYNNLKVFEPEVKGVSSSNSSTQNMDFVSSSNNNNTNGALNTAQVVNTANGVSIADTQVNTANIDNLSDAVICAFLASQPSSPQLGHFARECKAPRAQDNRNRESTRWNVLVKTTNTLALVACDGLGGYDWSDQAEEGPNYALMAYSTSISYSEKGLRYNAVPPLHPCLFMPHKLDLSYIGSEEFTSEPAVETLNLKTSKYVPKVVKNDNGALIIKDWKSDDEDENYEEINGGCVAFGGNPKGGKITGKCTMKTGELDFKNVYFVKELKFNLFSVSQIVPRKNNMYSVDLKNNIPKGGLTYPFVKATSDESKLWHRRLGHLNFKTINKVVKGNLFWTTSKSKTVNEEVQIHALVDGMKRIGKGFSDKETPLFLKMVGPNQIQMGEGSTQPTNTQHTPTFDMPPPKPKKTQKPRQPKRKTTKKVLDDELKRTKTAQQTKIDGLERRVKKLKKKHRSRTHKLKRVYKVGLTARVISSFDDKALDMEDTSKQGRIDEIDADEYIAQVSKHYDVVQDEGIEHVGEEEVVEVVTTAKMIVDAAQVTTAPTITAESTKTNVEVQDKGKGKAKLIEQPEMSKKRKHQIRTDEELAKKLQAEIDEENRISIEKSQQVKEKRRKFFTAKRAEEKRNKPPTKSQQRSVMCTYLKNIDGWKPRALKNKSLVEIQELLDKAMKRINNFVDFRNELVEESTKKDEAETTQESNSKREGDELEQEISKKQKVEDDKKSKELKKCLEIIPDDRDDVTIDATPLSVKTPITGYKIYNEGKKNYFQIFRADDIVLPSAPNAKGMTISPRTVVASMLLPTTRETKGQIKEFSLDLSVDLKAIQRLSKYHAVIVYDKKIVCIPFGDEILIVHGDESNNEYRSQLNIISCTKTQKYLLRGCHVFLAHVIAKKIEDKSEEKWLEDSKQEYEEHLKLILELLKKGEFKGIHVDLVKIEFIKDWASAKSRTEICKFLGLAGYYRRFIEGFSKIANSMAKLTQKNVNFDWGDKQEVAFQLLKDKLCSAPILDLLEGAENFIVYCDASHK</sequence>
<gene>
    <name evidence="3" type="ORF">Tci_039032</name>
</gene>
<accession>A0A6L2M3B1</accession>
<keyword evidence="3" id="KW-0695">RNA-directed DNA polymerase</keyword>
<organism evidence="3">
    <name type="scientific">Tanacetum cinerariifolium</name>
    <name type="common">Dalmatian daisy</name>
    <name type="synonym">Chrysanthemum cinerariifolium</name>
    <dbReference type="NCBI Taxonomy" id="118510"/>
    <lineage>
        <taxon>Eukaryota</taxon>
        <taxon>Viridiplantae</taxon>
        <taxon>Streptophyta</taxon>
        <taxon>Embryophyta</taxon>
        <taxon>Tracheophyta</taxon>
        <taxon>Spermatophyta</taxon>
        <taxon>Magnoliopsida</taxon>
        <taxon>eudicotyledons</taxon>
        <taxon>Gunneridae</taxon>
        <taxon>Pentapetalae</taxon>
        <taxon>asterids</taxon>
        <taxon>campanulids</taxon>
        <taxon>Asterales</taxon>
        <taxon>Asteraceae</taxon>
        <taxon>Asteroideae</taxon>
        <taxon>Anthemideae</taxon>
        <taxon>Anthemidinae</taxon>
        <taxon>Tanacetum</taxon>
    </lineage>
</organism>
<dbReference type="FunFam" id="3.30.70.270:FF:000020">
    <property type="entry name" value="Transposon Tf2-6 polyprotein-like Protein"/>
    <property type="match status" value="1"/>
</dbReference>
<dbReference type="AlphaFoldDB" id="A0A6L2M3B1"/>
<protein>
    <submittedName>
        <fullName evidence="3">Putative reverse transcriptase domain-containing protein</fullName>
    </submittedName>
</protein>
<feature type="compositionally biased region" description="Polar residues" evidence="1">
    <location>
        <begin position="397"/>
        <end position="413"/>
    </location>
</feature>
<dbReference type="Gene3D" id="3.30.70.270">
    <property type="match status" value="1"/>
</dbReference>
<feature type="domain" description="GAG-pre-integrase" evidence="2">
    <location>
        <begin position="301"/>
        <end position="358"/>
    </location>
</feature>
<dbReference type="SUPFAM" id="SSF56672">
    <property type="entry name" value="DNA/RNA polymerases"/>
    <property type="match status" value="1"/>
</dbReference>
<dbReference type="InterPro" id="IPR043502">
    <property type="entry name" value="DNA/RNA_pol_sf"/>
</dbReference>
<proteinExistence type="predicted"/>
<evidence type="ECO:0000313" key="3">
    <source>
        <dbReference type="EMBL" id="GEU67054.1"/>
    </source>
</evidence>
<feature type="region of interest" description="Disordered" evidence="1">
    <location>
        <begin position="573"/>
        <end position="599"/>
    </location>
</feature>
<comment type="caution">
    <text evidence="3">The sequence shown here is derived from an EMBL/GenBank/DDBJ whole genome shotgun (WGS) entry which is preliminary data.</text>
</comment>
<reference evidence="3" key="1">
    <citation type="journal article" date="2019" name="Sci. Rep.">
        <title>Draft genome of Tanacetum cinerariifolium, the natural source of mosquito coil.</title>
        <authorList>
            <person name="Yamashiro T."/>
            <person name="Shiraishi A."/>
            <person name="Satake H."/>
            <person name="Nakayama K."/>
        </authorList>
    </citation>
    <scope>NUCLEOTIDE SEQUENCE</scope>
</reference>
<dbReference type="Pfam" id="PF13976">
    <property type="entry name" value="gag_pre-integrs"/>
    <property type="match status" value="1"/>
</dbReference>
<feature type="region of interest" description="Disordered" evidence="1">
    <location>
        <begin position="632"/>
        <end position="652"/>
    </location>
</feature>
<evidence type="ECO:0000259" key="2">
    <source>
        <dbReference type="Pfam" id="PF13976"/>
    </source>
</evidence>
<feature type="compositionally biased region" description="Basic and acidic residues" evidence="1">
    <location>
        <begin position="716"/>
        <end position="735"/>
    </location>
</feature>
<dbReference type="InterPro" id="IPR043128">
    <property type="entry name" value="Rev_trsase/Diguanyl_cyclase"/>
</dbReference>
<dbReference type="InterPro" id="IPR051320">
    <property type="entry name" value="Viral_Replic_Matur_Polypro"/>
</dbReference>
<keyword evidence="3" id="KW-0808">Transferase</keyword>
<evidence type="ECO:0000256" key="1">
    <source>
        <dbReference type="SAM" id="MobiDB-lite"/>
    </source>
</evidence>
<dbReference type="PANTHER" id="PTHR33064:SF37">
    <property type="entry name" value="RIBONUCLEASE H"/>
    <property type="match status" value="1"/>
</dbReference>